<feature type="chain" id="PRO_5001782008" description="Lipoprotein" evidence="2">
    <location>
        <begin position="21"/>
        <end position="293"/>
    </location>
</feature>
<dbReference type="InterPro" id="IPR024447">
    <property type="entry name" value="YXWGXW_rpt"/>
</dbReference>
<feature type="compositionally biased region" description="Basic residues" evidence="1">
    <location>
        <begin position="280"/>
        <end position="293"/>
    </location>
</feature>
<organism evidence="3 4">
    <name type="scientific">Archangium violaceum Cb vi76</name>
    <dbReference type="NCBI Taxonomy" id="1406225"/>
    <lineage>
        <taxon>Bacteria</taxon>
        <taxon>Pseudomonadati</taxon>
        <taxon>Myxococcota</taxon>
        <taxon>Myxococcia</taxon>
        <taxon>Myxococcales</taxon>
        <taxon>Cystobacterineae</taxon>
        <taxon>Archangiaceae</taxon>
        <taxon>Archangium</taxon>
    </lineage>
</organism>
<keyword evidence="2" id="KW-0732">Signal</keyword>
<dbReference type="RefSeq" id="WP_043395385.1">
    <property type="nucleotide sequence ID" value="NZ_JPMI01000098.1"/>
</dbReference>
<feature type="compositionally biased region" description="Basic and acidic residues" evidence="1">
    <location>
        <begin position="264"/>
        <end position="279"/>
    </location>
</feature>
<feature type="region of interest" description="Disordered" evidence="1">
    <location>
        <begin position="22"/>
        <end position="57"/>
    </location>
</feature>
<gene>
    <name evidence="3" type="ORF">Q664_16270</name>
</gene>
<feature type="region of interest" description="Disordered" evidence="1">
    <location>
        <begin position="264"/>
        <end position="293"/>
    </location>
</feature>
<reference evidence="3 4" key="1">
    <citation type="submission" date="2014-07" db="EMBL/GenBank/DDBJ databases">
        <title>Draft Genome Sequence of Gephyronic Acid Producer, Cystobacter violaceus Strain Cb vi76.</title>
        <authorList>
            <person name="Stevens D.C."/>
            <person name="Young J."/>
            <person name="Carmichael R."/>
            <person name="Tan J."/>
            <person name="Taylor R.E."/>
        </authorList>
    </citation>
    <scope>NUCLEOTIDE SEQUENCE [LARGE SCALE GENOMIC DNA]</scope>
    <source>
        <strain evidence="3 4">Cb vi76</strain>
    </source>
</reference>
<dbReference type="AlphaFoldDB" id="A0A084SV68"/>
<evidence type="ECO:0000313" key="3">
    <source>
        <dbReference type="EMBL" id="KFA92353.1"/>
    </source>
</evidence>
<dbReference type="Pfam" id="PF12779">
    <property type="entry name" value="WXXGXW"/>
    <property type="match status" value="3"/>
</dbReference>
<evidence type="ECO:0000256" key="2">
    <source>
        <dbReference type="SAM" id="SignalP"/>
    </source>
</evidence>
<name>A0A084SV68_9BACT</name>
<dbReference type="EMBL" id="JPMI01000098">
    <property type="protein sequence ID" value="KFA92353.1"/>
    <property type="molecule type" value="Genomic_DNA"/>
</dbReference>
<feature type="signal peptide" evidence="2">
    <location>
        <begin position="1"/>
        <end position="20"/>
    </location>
</feature>
<evidence type="ECO:0008006" key="5">
    <source>
        <dbReference type="Google" id="ProtNLM"/>
    </source>
</evidence>
<comment type="caution">
    <text evidence="3">The sequence shown here is derived from an EMBL/GenBank/DDBJ whole genome shotgun (WGS) entry which is preliminary data.</text>
</comment>
<evidence type="ECO:0000256" key="1">
    <source>
        <dbReference type="SAM" id="MobiDB-lite"/>
    </source>
</evidence>
<dbReference type="Proteomes" id="UP000028547">
    <property type="component" value="Unassembled WGS sequence"/>
</dbReference>
<proteinExistence type="predicted"/>
<feature type="compositionally biased region" description="Low complexity" evidence="1">
    <location>
        <begin position="33"/>
        <end position="43"/>
    </location>
</feature>
<evidence type="ECO:0000313" key="4">
    <source>
        <dbReference type="Proteomes" id="UP000028547"/>
    </source>
</evidence>
<accession>A0A084SV68</accession>
<protein>
    <recommendedName>
        <fullName evidence="5">Lipoprotein</fullName>
    </recommendedName>
</protein>
<sequence>MTPRWLVCLVLGLAVPAAHAQTAPVTSPESGFAEEAPMELEPLAPSPPPALPMERPTQRPFPDSVWTSGHWYWDGDEWRFKPGAWIARMPGYQFVNGYWQQDGNAWRWISGGWARPGTTDVEIPIDVSSEEVATTQAPPQLQAEARPPPPAPNLTWAPGYWYWSGTQYVWVDGTWVSPPQPGLVFVAPRWARRGHSWIFIDGGWAPRGSVRIVVPEYRHARVAVRWGHPNYFFHTWRRYPVMRGHEWNRPWGWGRPRGPRYHDASPYRDRDHHRGDHRGGGHRGGHRGGGHHR</sequence>